<evidence type="ECO:0000259" key="3">
    <source>
        <dbReference type="SMART" id="SM00421"/>
    </source>
</evidence>
<dbReference type="OrthoDB" id="1090267at2"/>
<dbReference type="Gene3D" id="2.60.40.10">
    <property type="entry name" value="Immunoglobulins"/>
    <property type="match status" value="1"/>
</dbReference>
<dbReference type="SUPFAM" id="SSF69304">
    <property type="entry name" value="Tricorn protease N-terminal domain"/>
    <property type="match status" value="1"/>
</dbReference>
<dbReference type="SMART" id="SM00421">
    <property type="entry name" value="HTH_LUXR"/>
    <property type="match status" value="1"/>
</dbReference>
<dbReference type="InterPro" id="IPR015943">
    <property type="entry name" value="WD40/YVTN_repeat-like_dom_sf"/>
</dbReference>
<name>K2QH46_9FLAO</name>
<reference evidence="4 5" key="1">
    <citation type="journal article" date="2012" name="J. Bacteriol.">
        <title>Genome Sequence of Galbibacter marinum Type Strain ck-I2-15.</title>
        <authorList>
            <person name="Lai Q."/>
            <person name="Li C."/>
            <person name="Shao Z."/>
        </authorList>
    </citation>
    <scope>NUCLEOTIDE SEQUENCE [LARGE SCALE GENOMIC DNA]</scope>
    <source>
        <strain evidence="5">ck-I2-15</strain>
    </source>
</reference>
<dbReference type="PATRIC" id="fig|555500.3.peg.2973"/>
<proteinExistence type="predicted"/>
<keyword evidence="5" id="KW-1185">Reference proteome</keyword>
<keyword evidence="2" id="KW-1133">Transmembrane helix</keyword>
<dbReference type="AlphaFoldDB" id="K2QH46"/>
<dbReference type="InterPro" id="IPR013783">
    <property type="entry name" value="Ig-like_fold"/>
</dbReference>
<dbReference type="SUPFAM" id="SSF46894">
    <property type="entry name" value="C-terminal effector domain of the bipartite response regulators"/>
    <property type="match status" value="1"/>
</dbReference>
<dbReference type="GO" id="GO:0003677">
    <property type="term" value="F:DNA binding"/>
    <property type="evidence" value="ECO:0007669"/>
    <property type="project" value="InterPro"/>
</dbReference>
<organism evidence="4 5">
    <name type="scientific">Galbibacter marinus</name>
    <dbReference type="NCBI Taxonomy" id="555500"/>
    <lineage>
        <taxon>Bacteria</taxon>
        <taxon>Pseudomonadati</taxon>
        <taxon>Bacteroidota</taxon>
        <taxon>Flavobacteriia</taxon>
        <taxon>Flavobacteriales</taxon>
        <taxon>Flavobacteriaceae</taxon>
        <taxon>Galbibacter</taxon>
    </lineage>
</organism>
<keyword evidence="2" id="KW-0812">Transmembrane</keyword>
<evidence type="ECO:0000256" key="2">
    <source>
        <dbReference type="SAM" id="Phobius"/>
    </source>
</evidence>
<dbReference type="eggNOG" id="COG2771">
    <property type="taxonomic scope" value="Bacteria"/>
</dbReference>
<dbReference type="Gene3D" id="1.10.10.10">
    <property type="entry name" value="Winged helix-like DNA-binding domain superfamily/Winged helix DNA-binding domain"/>
    <property type="match status" value="1"/>
</dbReference>
<feature type="transmembrane region" description="Helical" evidence="2">
    <location>
        <begin position="728"/>
        <end position="749"/>
    </location>
</feature>
<dbReference type="InterPro" id="IPR011123">
    <property type="entry name" value="Y_Y_Y"/>
</dbReference>
<dbReference type="eggNOG" id="COG3292">
    <property type="taxonomic scope" value="Bacteria"/>
</dbReference>
<feature type="domain" description="HTH luxR-type" evidence="3">
    <location>
        <begin position="872"/>
        <end position="929"/>
    </location>
</feature>
<dbReference type="InterPro" id="IPR036388">
    <property type="entry name" value="WH-like_DNA-bd_sf"/>
</dbReference>
<dbReference type="Pfam" id="PF07494">
    <property type="entry name" value="Reg_prop"/>
    <property type="match status" value="1"/>
</dbReference>
<feature type="coiled-coil region" evidence="1">
    <location>
        <begin position="760"/>
        <end position="789"/>
    </location>
</feature>
<dbReference type="Proteomes" id="UP000007364">
    <property type="component" value="Unassembled WGS sequence"/>
</dbReference>
<evidence type="ECO:0000313" key="4">
    <source>
        <dbReference type="EMBL" id="EKF54072.1"/>
    </source>
</evidence>
<dbReference type="RefSeq" id="WP_008992715.1">
    <property type="nucleotide sequence ID" value="NZ_AMSG01000033.1"/>
</dbReference>
<comment type="caution">
    <text evidence="4">The sequence shown here is derived from an EMBL/GenBank/DDBJ whole genome shotgun (WGS) entry which is preliminary data.</text>
</comment>
<dbReference type="Gene3D" id="2.130.10.10">
    <property type="entry name" value="YVTN repeat-like/Quinoprotein amine dehydrogenase"/>
    <property type="match status" value="1"/>
</dbReference>
<dbReference type="InterPro" id="IPR016032">
    <property type="entry name" value="Sig_transdc_resp-reg_C-effctor"/>
</dbReference>
<dbReference type="InterPro" id="IPR011110">
    <property type="entry name" value="Reg_prop"/>
</dbReference>
<sequence length="932" mass="107986">MLRRTIASLLILFCWGLFSQELPPIQNYTPKTYNGEYQNWAISQSSSKLIYIANHSSLLEFDGYTWRSYKLPSASIIRSVEVVDDRIYTGSYREFGYWTKEDSGQLSYTSLSALLDSPVSMDEEFWDILVHDHWVLFQSLDRIYIYDLFEKDFKIIEANLAKAKLHKIKDKVYFQKAREGLFTLDKGKPVLVTDHQVLKSQSLIGLYDYKGNLLLVTDNARWYLYDHNNLSSFSTDMDSLDLRIYSSIKLSDDTFVLGSISNGFFHLDQNGHQIRNVNQSKGLNNNTVLSLFEDADSNLWLGLDNGLSVVNLHSPFNEYIDKLGKLGVVYAALNHENYLYLGTNQGLFVRRSDSQDDFKMIRGTQGQVWSLQRVHQTIFCGHNSGTFVIRGDQAELVSDFRGTWGVKAIAQRDDLVLQGNYNGLSVLEEENGHWSLRNIIEGFDTSSRFFEINDLDVVVNHEQKGVFHLVLDTALQKVVRVDNVGPISHSSNLFQFQGQLYYKTFTGIYTIDDKLTDITLDSAMTDIVFKDNQRPISILIPDSLEQRVWYFTENGIKYIHQSSLSGKLNDFNIPIPNTLSNNLGVSGFENISKISNSRYLIGSSNGYISLDLEKVNPVLHQIAIHAIQYGDYQNVSTKAHLGQQGQFKYLNNNLKFQYSVPEYDKYTDVRYQYKLDGLYEQWSQWLETPEVTFMNLPFGEYTFSVRALAGNNLTENTAHYSFTVARPWYLSATALTFYALSLCFLFFLIHRIYKRHYRKKQETLILNNQKELERRNLQEKERISHILNEKLQNEIEGKNRELAISTMSILKKNKFLSSIKSQLNMIPEKDKRIRLVIREIDSNINSEDDWKFFEDAFNNADKDFLNRIKAKHESLTNNDLKLCAYLRLNLSSKEIAPLLNISVKSVEMKRYRIRKKLELPHQENLTDYILNF</sequence>
<evidence type="ECO:0000313" key="5">
    <source>
        <dbReference type="Proteomes" id="UP000007364"/>
    </source>
</evidence>
<protein>
    <submittedName>
        <fullName evidence="4">Ligand-binding sensor protein</fullName>
    </submittedName>
</protein>
<dbReference type="EMBL" id="AMSG01000033">
    <property type="protein sequence ID" value="EKF54072.1"/>
    <property type="molecule type" value="Genomic_DNA"/>
</dbReference>
<keyword evidence="2" id="KW-0472">Membrane</keyword>
<accession>K2QH46</accession>
<keyword evidence="1" id="KW-0175">Coiled coil</keyword>
<dbReference type="InterPro" id="IPR000792">
    <property type="entry name" value="Tscrpt_reg_LuxR_C"/>
</dbReference>
<dbReference type="Pfam" id="PF07495">
    <property type="entry name" value="Y_Y_Y"/>
    <property type="match status" value="1"/>
</dbReference>
<dbReference type="STRING" id="555500.I215_14426"/>
<dbReference type="GO" id="GO:0006355">
    <property type="term" value="P:regulation of DNA-templated transcription"/>
    <property type="evidence" value="ECO:0007669"/>
    <property type="project" value="InterPro"/>
</dbReference>
<gene>
    <name evidence="4" type="ORF">I215_14426</name>
</gene>
<evidence type="ECO:0000256" key="1">
    <source>
        <dbReference type="SAM" id="Coils"/>
    </source>
</evidence>